<proteinExistence type="predicted"/>
<name>A0AAV1D915_OLDCO</name>
<sequence>MRKKYLPLNSCSRYFLEYLQMTFVRCILVCKSWLFIIKSPHFLTVYDKYLKDIGVNNNLLLTEEQPSYVLFGIPFELSDSCWNIILWNFAIGKCKVIGELRDRFCELAHWNMEFGRWDRGSCYCYCLCLESYFNQGTGYWIVVVDVMDNMLIQIAAFNLVEESFKLMMLLEACYDGADGFGSGNLVEFRRSLAFVLCRIPRSRQGHSNVDVWLMQDYGADSSLMRVFTMQMDGMIDSPLGFTKSERLICSTYSDVMKCLLAGRGTLGPVRLRFYMTGWG</sequence>
<dbReference type="EMBL" id="OX459121">
    <property type="protein sequence ID" value="CAI9103545.1"/>
    <property type="molecule type" value="Genomic_DNA"/>
</dbReference>
<organism evidence="1 2">
    <name type="scientific">Oldenlandia corymbosa var. corymbosa</name>
    <dbReference type="NCBI Taxonomy" id="529605"/>
    <lineage>
        <taxon>Eukaryota</taxon>
        <taxon>Viridiplantae</taxon>
        <taxon>Streptophyta</taxon>
        <taxon>Embryophyta</taxon>
        <taxon>Tracheophyta</taxon>
        <taxon>Spermatophyta</taxon>
        <taxon>Magnoliopsida</taxon>
        <taxon>eudicotyledons</taxon>
        <taxon>Gunneridae</taxon>
        <taxon>Pentapetalae</taxon>
        <taxon>asterids</taxon>
        <taxon>lamiids</taxon>
        <taxon>Gentianales</taxon>
        <taxon>Rubiaceae</taxon>
        <taxon>Rubioideae</taxon>
        <taxon>Spermacoceae</taxon>
        <taxon>Hedyotis-Oldenlandia complex</taxon>
        <taxon>Oldenlandia</taxon>
    </lineage>
</organism>
<dbReference type="Proteomes" id="UP001161247">
    <property type="component" value="Chromosome 4"/>
</dbReference>
<reference evidence="1" key="1">
    <citation type="submission" date="2023-03" db="EMBL/GenBank/DDBJ databases">
        <authorList>
            <person name="Julca I."/>
        </authorList>
    </citation>
    <scope>NUCLEOTIDE SEQUENCE</scope>
</reference>
<gene>
    <name evidence="1" type="ORF">OLC1_LOCUS12680</name>
</gene>
<evidence type="ECO:0000313" key="1">
    <source>
        <dbReference type="EMBL" id="CAI9103545.1"/>
    </source>
</evidence>
<accession>A0AAV1D915</accession>
<protein>
    <submittedName>
        <fullName evidence="1">OLC1v1002048C1</fullName>
    </submittedName>
</protein>
<evidence type="ECO:0000313" key="2">
    <source>
        <dbReference type="Proteomes" id="UP001161247"/>
    </source>
</evidence>
<dbReference type="AlphaFoldDB" id="A0AAV1D915"/>
<keyword evidence="2" id="KW-1185">Reference proteome</keyword>